<organism evidence="1 2">
    <name type="scientific">Fulvitalea axinellae</name>
    <dbReference type="NCBI Taxonomy" id="1182444"/>
    <lineage>
        <taxon>Bacteria</taxon>
        <taxon>Pseudomonadati</taxon>
        <taxon>Bacteroidota</taxon>
        <taxon>Cytophagia</taxon>
        <taxon>Cytophagales</taxon>
        <taxon>Persicobacteraceae</taxon>
        <taxon>Fulvitalea</taxon>
    </lineage>
</organism>
<dbReference type="AlphaFoldDB" id="A0AAU9CZN9"/>
<accession>A0AAU9CZN9</accession>
<protein>
    <submittedName>
        <fullName evidence="1">Uncharacterized protein</fullName>
    </submittedName>
</protein>
<sequence>MRNSRYAAFSPLNTGVLCFPYSHMLNKGEIFASLTFQEWYSWHGLLKEESGKEWGIYLSYYQVVREGKVSYPYRIKLVDFEEGTVRSYEDESPNLKSEVSVEDAPLTVTYEEPGRWTIAYDSDADVWHVYFVNYEDQLSLEVSFSGNHDYVSASPSSVITMGAPKTMNYNPLNLTGLAHRYFDPKREVLKAAVDLEAKKNRSVEESPTAMILAGKNSWFEHQWGNFNHRGFGNETYDRFGISVGDAFMELDLWYNEKGDALPGMTRMAKGENDVVSYGQGAGVCADEILSSVEIGGKSYPVERKISIDGTDFLIRPRIKEQIVDVVRKGIDSWVGWADVYKGSFDGEPVGSAFLEIFGR</sequence>
<dbReference type="Proteomes" id="UP001348817">
    <property type="component" value="Chromosome"/>
</dbReference>
<dbReference type="EMBL" id="AP025314">
    <property type="protein sequence ID" value="BDD09173.1"/>
    <property type="molecule type" value="Genomic_DNA"/>
</dbReference>
<evidence type="ECO:0000313" key="2">
    <source>
        <dbReference type="Proteomes" id="UP001348817"/>
    </source>
</evidence>
<dbReference type="SUPFAM" id="SSF159245">
    <property type="entry name" value="AttH-like"/>
    <property type="match status" value="1"/>
</dbReference>
<evidence type="ECO:0000313" key="1">
    <source>
        <dbReference type="EMBL" id="BDD09173.1"/>
    </source>
</evidence>
<proteinExistence type="predicted"/>
<name>A0AAU9CZN9_9BACT</name>
<keyword evidence="2" id="KW-1185">Reference proteome</keyword>
<dbReference type="KEGG" id="fax:FUAX_16050"/>
<reference evidence="1 2" key="1">
    <citation type="submission" date="2021-12" db="EMBL/GenBank/DDBJ databases">
        <title>Genome sequencing of bacteria with rrn-lacking chromosome and rrn-plasmid.</title>
        <authorList>
            <person name="Anda M."/>
            <person name="Iwasaki W."/>
        </authorList>
    </citation>
    <scope>NUCLEOTIDE SEQUENCE [LARGE SCALE GENOMIC DNA]</scope>
    <source>
        <strain evidence="1 2">DSM 100852</strain>
    </source>
</reference>
<gene>
    <name evidence="1" type="ORF">FUAX_16050</name>
</gene>